<dbReference type="Proteomes" id="UP001519887">
    <property type="component" value="Unassembled WGS sequence"/>
</dbReference>
<dbReference type="Pfam" id="PF05721">
    <property type="entry name" value="PhyH"/>
    <property type="match status" value="1"/>
</dbReference>
<dbReference type="EMBL" id="JAHZIK010001719">
    <property type="protein sequence ID" value="MBW7459584.1"/>
    <property type="molecule type" value="Genomic_DNA"/>
</dbReference>
<dbReference type="PANTHER" id="PTHR20883:SF48">
    <property type="entry name" value="ECTOINE DIOXYGENASE"/>
    <property type="match status" value="1"/>
</dbReference>
<dbReference type="Gene3D" id="2.60.120.620">
    <property type="entry name" value="q2cbj1_9rhob like domain"/>
    <property type="match status" value="1"/>
</dbReference>
<protein>
    <submittedName>
        <fullName evidence="1">Phytanoyl-CoA dioxygenase family protein</fullName>
    </submittedName>
</protein>
<comment type="caution">
    <text evidence="1">The sequence shown here is derived from an EMBL/GenBank/DDBJ whole genome shotgun (WGS) entry which is preliminary data.</text>
</comment>
<sequence>MTTAKLGNVLNADQKKQFDQEGFLLLSGLFAGEAAMLREHYMKLRTEAPPQFYKAASAEEAAGDILKQYPRIMHPHRFDELSKSYMLHPKLMNILADLFGTDPLAAQSMLYFKPPGAKGQALHQDNFYLLVEPGTCIAAWIALDDADQDNGGMLVVPKSNQLEIQCPHEADPALSFTRHEVDVPEGYSPVQTNMKAGDVLFFNGSIIHGSYPNVSKDRFRRALICHYASVEDTKISAGYKPLFRFDGSEFEIESNEGGGPCGSEFDAAGIH</sequence>
<dbReference type="RefSeq" id="WP_210038854.1">
    <property type="nucleotide sequence ID" value="NZ_JBHLVU010000011.1"/>
</dbReference>
<gene>
    <name evidence="1" type="ORF">K0U00_36555</name>
</gene>
<organism evidence="1 2">
    <name type="scientific">Paenibacillus sepulcri</name>
    <dbReference type="NCBI Taxonomy" id="359917"/>
    <lineage>
        <taxon>Bacteria</taxon>
        <taxon>Bacillati</taxon>
        <taxon>Bacillota</taxon>
        <taxon>Bacilli</taxon>
        <taxon>Bacillales</taxon>
        <taxon>Paenibacillaceae</taxon>
        <taxon>Paenibacillus</taxon>
    </lineage>
</organism>
<proteinExistence type="predicted"/>
<keyword evidence="2" id="KW-1185">Reference proteome</keyword>
<name>A0ABS7CFC7_9BACL</name>
<keyword evidence="1" id="KW-0560">Oxidoreductase</keyword>
<dbReference type="GO" id="GO:0051213">
    <property type="term" value="F:dioxygenase activity"/>
    <property type="evidence" value="ECO:0007669"/>
    <property type="project" value="UniProtKB-KW"/>
</dbReference>
<dbReference type="SUPFAM" id="SSF51197">
    <property type="entry name" value="Clavaminate synthase-like"/>
    <property type="match status" value="1"/>
</dbReference>
<keyword evidence="1" id="KW-0223">Dioxygenase</keyword>
<evidence type="ECO:0000313" key="2">
    <source>
        <dbReference type="Proteomes" id="UP001519887"/>
    </source>
</evidence>
<evidence type="ECO:0000313" key="1">
    <source>
        <dbReference type="EMBL" id="MBW7459584.1"/>
    </source>
</evidence>
<dbReference type="InterPro" id="IPR008775">
    <property type="entry name" value="Phytyl_CoA_dOase-like"/>
</dbReference>
<reference evidence="1 2" key="1">
    <citation type="submission" date="2021-07" db="EMBL/GenBank/DDBJ databases">
        <title>Paenibacillus radiodurans sp. nov., isolated from the southeastern edge of Tengger Desert.</title>
        <authorList>
            <person name="Zhang G."/>
        </authorList>
    </citation>
    <scope>NUCLEOTIDE SEQUENCE [LARGE SCALE GENOMIC DNA]</scope>
    <source>
        <strain evidence="1 2">CCM 7311</strain>
    </source>
</reference>
<dbReference type="PANTHER" id="PTHR20883">
    <property type="entry name" value="PHYTANOYL-COA DIOXYGENASE DOMAIN CONTAINING 1"/>
    <property type="match status" value="1"/>
</dbReference>
<accession>A0ABS7CFC7</accession>